<evidence type="ECO:0000259" key="7">
    <source>
        <dbReference type="Pfam" id="PF21885"/>
    </source>
</evidence>
<evidence type="ECO:0000313" key="9">
    <source>
        <dbReference type="Proteomes" id="UP000001396"/>
    </source>
</evidence>
<reference evidence="8 9" key="1">
    <citation type="journal article" date="2011" name="Genome Res.">
        <title>Phylogeny-wide analysis of social amoeba genomes highlights ancient origins for complex intercellular communication.</title>
        <authorList>
            <person name="Heidel A.J."/>
            <person name="Lawal H.M."/>
            <person name="Felder M."/>
            <person name="Schilde C."/>
            <person name="Helps N.R."/>
            <person name="Tunggal B."/>
            <person name="Rivero F."/>
            <person name="John U."/>
            <person name="Schleicher M."/>
            <person name="Eichinger L."/>
            <person name="Platzer M."/>
            <person name="Noegel A.A."/>
            <person name="Schaap P."/>
            <person name="Gloeckner G."/>
        </authorList>
    </citation>
    <scope>NUCLEOTIDE SEQUENCE [LARGE SCALE GENOMIC DNA]</scope>
    <source>
        <strain evidence="9">ATCC 26659 / Pp 5 / PN500</strain>
    </source>
</reference>
<feature type="domain" description="TMEM181 GOLD" evidence="7">
    <location>
        <begin position="74"/>
        <end position="174"/>
    </location>
</feature>
<accession>D3AW25</accession>
<evidence type="ECO:0008006" key="10">
    <source>
        <dbReference type="Google" id="ProtNLM"/>
    </source>
</evidence>
<keyword evidence="2 5" id="KW-0812">Transmembrane</keyword>
<dbReference type="OMA" id="SWINIRD"/>
<dbReference type="Proteomes" id="UP000001396">
    <property type="component" value="Unassembled WGS sequence"/>
</dbReference>
<feature type="transmembrane region" description="Helical" evidence="5">
    <location>
        <begin position="218"/>
        <end position="242"/>
    </location>
</feature>
<evidence type="ECO:0000259" key="6">
    <source>
        <dbReference type="Pfam" id="PF06664"/>
    </source>
</evidence>
<comment type="caution">
    <text evidence="8">The sequence shown here is derived from an EMBL/GenBank/DDBJ whole genome shotgun (WGS) entry which is preliminary data.</text>
</comment>
<dbReference type="InterPro" id="IPR054077">
    <property type="entry name" value="TMEM181_GOLD"/>
</dbReference>
<keyword evidence="9" id="KW-1185">Reference proteome</keyword>
<feature type="transmembrane region" description="Helical" evidence="5">
    <location>
        <begin position="277"/>
        <end position="299"/>
    </location>
</feature>
<evidence type="ECO:0000313" key="8">
    <source>
        <dbReference type="EMBL" id="EFA86498.1"/>
    </source>
</evidence>
<feature type="transmembrane region" description="Helical" evidence="5">
    <location>
        <begin position="12"/>
        <end position="32"/>
    </location>
</feature>
<name>D3AW25_HETP5</name>
<feature type="transmembrane region" description="Helical" evidence="5">
    <location>
        <begin position="384"/>
        <end position="407"/>
    </location>
</feature>
<dbReference type="EMBL" id="ADBJ01000002">
    <property type="protein sequence ID" value="EFA86498.1"/>
    <property type="molecule type" value="Genomic_DNA"/>
</dbReference>
<organism evidence="8 9">
    <name type="scientific">Heterostelium pallidum (strain ATCC 26659 / Pp 5 / PN500)</name>
    <name type="common">Cellular slime mold</name>
    <name type="synonym">Polysphondylium pallidum</name>
    <dbReference type="NCBI Taxonomy" id="670386"/>
    <lineage>
        <taxon>Eukaryota</taxon>
        <taxon>Amoebozoa</taxon>
        <taxon>Evosea</taxon>
        <taxon>Eumycetozoa</taxon>
        <taxon>Dictyostelia</taxon>
        <taxon>Acytosteliales</taxon>
        <taxon>Acytosteliaceae</taxon>
        <taxon>Heterostelium</taxon>
    </lineage>
</organism>
<dbReference type="RefSeq" id="XP_020438603.1">
    <property type="nucleotide sequence ID" value="XM_020571329.1"/>
</dbReference>
<proteinExistence type="predicted"/>
<protein>
    <recommendedName>
        <fullName evidence="10">Transmembrane protein</fullName>
    </recommendedName>
</protein>
<evidence type="ECO:0000256" key="3">
    <source>
        <dbReference type="ARBA" id="ARBA00022989"/>
    </source>
</evidence>
<dbReference type="GeneID" id="31355826"/>
<dbReference type="GO" id="GO:0016020">
    <property type="term" value="C:membrane"/>
    <property type="evidence" value="ECO:0007669"/>
    <property type="project" value="UniProtKB-SubCell"/>
</dbReference>
<feature type="transmembrane region" description="Helical" evidence="5">
    <location>
        <begin position="357"/>
        <end position="378"/>
    </location>
</feature>
<dbReference type="AlphaFoldDB" id="D3AW25"/>
<gene>
    <name evidence="8" type="ORF">PPL_00292</name>
</gene>
<dbReference type="InterPro" id="IPR047843">
    <property type="entry name" value="WLS-like_TM"/>
</dbReference>
<dbReference type="InterPro" id="IPR040416">
    <property type="entry name" value="TMEM181"/>
</dbReference>
<evidence type="ECO:0000256" key="4">
    <source>
        <dbReference type="ARBA" id="ARBA00023136"/>
    </source>
</evidence>
<dbReference type="PANTHER" id="PTHR31918:SF1">
    <property type="entry name" value="TRANSMEMBRANE PROTEIN 181"/>
    <property type="match status" value="1"/>
</dbReference>
<keyword evidence="3 5" id="KW-1133">Transmembrane helix</keyword>
<dbReference type="PANTHER" id="PTHR31918">
    <property type="entry name" value="TRANSMEMBRANE PROTEIN 181"/>
    <property type="match status" value="1"/>
</dbReference>
<dbReference type="Pfam" id="PF21885">
    <property type="entry name" value="TMEM181_GOLD"/>
    <property type="match status" value="1"/>
</dbReference>
<sequence>MMLHHFKKKHFIIMSVSFLSVYLVLLIIGGVGPQYSIVRDANQPMTVCSGSPNNCTLTITPATPVLTWTDSIGALSKSNRNLALYTQINLFDTNSSISSLKIPMRIKLVGVDSERQYDVSTTNQTFPTQCSSRQCQSFLVVNEIGVDYPAYTVTIDLFGFDNITSVEQIDFTFQYVNSSYALFEMLVRLIFVIITVCAFAGFLFSLRKFNWRQWTTEQRFMVLILPALFFFNITSGVGALMIDDFFKTIFISVLFYFWFVIFDGIRKNGTEYSYIKFYVPKIVLAVSFFLSSLVTMSIFEYKQKHDPLSINPSYTMIIFGVISAIIMIVFLFYIVYLIAKGWITTKTLPFINIKLRLLLLLSVFVIAALGLGILFSWIDSTGRNAIQFFSYSGLVNLYIFALTILYLPHPNSDMLYQNLNRDGAELPHLRLDKDKEEEEFNEVYL</sequence>
<keyword evidence="4 5" id="KW-0472">Membrane</keyword>
<evidence type="ECO:0000256" key="1">
    <source>
        <dbReference type="ARBA" id="ARBA00004141"/>
    </source>
</evidence>
<feature type="transmembrane region" description="Helical" evidence="5">
    <location>
        <begin position="314"/>
        <end position="336"/>
    </location>
</feature>
<dbReference type="Pfam" id="PF06664">
    <property type="entry name" value="WLS-like_TM"/>
    <property type="match status" value="1"/>
</dbReference>
<feature type="domain" description="Wntless-like transmembrane" evidence="6">
    <location>
        <begin position="177"/>
        <end position="409"/>
    </location>
</feature>
<evidence type="ECO:0000256" key="5">
    <source>
        <dbReference type="SAM" id="Phobius"/>
    </source>
</evidence>
<feature type="transmembrane region" description="Helical" evidence="5">
    <location>
        <begin position="185"/>
        <end position="206"/>
    </location>
</feature>
<feature type="transmembrane region" description="Helical" evidence="5">
    <location>
        <begin position="248"/>
        <end position="265"/>
    </location>
</feature>
<dbReference type="GO" id="GO:0015643">
    <property type="term" value="F:toxic substance binding"/>
    <property type="evidence" value="ECO:0007669"/>
    <property type="project" value="InterPro"/>
</dbReference>
<evidence type="ECO:0000256" key="2">
    <source>
        <dbReference type="ARBA" id="ARBA00022692"/>
    </source>
</evidence>
<dbReference type="InParanoid" id="D3AW25"/>
<comment type="subcellular location">
    <subcellularLocation>
        <location evidence="1">Membrane</location>
        <topology evidence="1">Multi-pass membrane protein</topology>
    </subcellularLocation>
</comment>
<dbReference type="STRING" id="670386.D3AW25"/>